<dbReference type="EnsemblPlants" id="TuG1812G0700003528.01.T01">
    <property type="protein sequence ID" value="TuG1812G0700003528.01.T01.cds271830"/>
    <property type="gene ID" value="TuG1812G0700003528.01"/>
</dbReference>
<keyword evidence="3" id="KW-1185">Reference proteome</keyword>
<reference evidence="2" key="3">
    <citation type="submission" date="2022-06" db="UniProtKB">
        <authorList>
            <consortium name="EnsemblPlants"/>
        </authorList>
    </citation>
    <scope>IDENTIFICATION</scope>
</reference>
<evidence type="ECO:0000256" key="1">
    <source>
        <dbReference type="SAM" id="MobiDB-lite"/>
    </source>
</evidence>
<dbReference type="AlphaFoldDB" id="A0A8R7V446"/>
<evidence type="ECO:0000313" key="2">
    <source>
        <dbReference type="EnsemblPlants" id="TuG1812G0700003528.01.T01.cds271830"/>
    </source>
</evidence>
<sequence>MTTEHSAARMTRPRSSLPPAPRPWRAPWTIQARKANSTTTKTMLSVTKMITTVQSFPWMSALLLRMAWNPL</sequence>
<evidence type="ECO:0000313" key="3">
    <source>
        <dbReference type="Proteomes" id="UP000015106"/>
    </source>
</evidence>
<protein>
    <submittedName>
        <fullName evidence="2">Uncharacterized protein</fullName>
    </submittedName>
</protein>
<reference evidence="3" key="1">
    <citation type="journal article" date="2013" name="Nature">
        <title>Draft genome of the wheat A-genome progenitor Triticum urartu.</title>
        <authorList>
            <person name="Ling H.Q."/>
            <person name="Zhao S."/>
            <person name="Liu D."/>
            <person name="Wang J."/>
            <person name="Sun H."/>
            <person name="Zhang C."/>
            <person name="Fan H."/>
            <person name="Li D."/>
            <person name="Dong L."/>
            <person name="Tao Y."/>
            <person name="Gao C."/>
            <person name="Wu H."/>
            <person name="Li Y."/>
            <person name="Cui Y."/>
            <person name="Guo X."/>
            <person name="Zheng S."/>
            <person name="Wang B."/>
            <person name="Yu K."/>
            <person name="Liang Q."/>
            <person name="Yang W."/>
            <person name="Lou X."/>
            <person name="Chen J."/>
            <person name="Feng M."/>
            <person name="Jian J."/>
            <person name="Zhang X."/>
            <person name="Luo G."/>
            <person name="Jiang Y."/>
            <person name="Liu J."/>
            <person name="Wang Z."/>
            <person name="Sha Y."/>
            <person name="Zhang B."/>
            <person name="Wu H."/>
            <person name="Tang D."/>
            <person name="Shen Q."/>
            <person name="Xue P."/>
            <person name="Zou S."/>
            <person name="Wang X."/>
            <person name="Liu X."/>
            <person name="Wang F."/>
            <person name="Yang Y."/>
            <person name="An X."/>
            <person name="Dong Z."/>
            <person name="Zhang K."/>
            <person name="Zhang X."/>
            <person name="Luo M.C."/>
            <person name="Dvorak J."/>
            <person name="Tong Y."/>
            <person name="Wang J."/>
            <person name="Yang H."/>
            <person name="Li Z."/>
            <person name="Wang D."/>
            <person name="Zhang A."/>
            <person name="Wang J."/>
        </authorList>
    </citation>
    <scope>NUCLEOTIDE SEQUENCE</scope>
    <source>
        <strain evidence="3">cv. G1812</strain>
    </source>
</reference>
<proteinExistence type="predicted"/>
<reference evidence="2" key="2">
    <citation type="submission" date="2018-03" db="EMBL/GenBank/DDBJ databases">
        <title>The Triticum urartu genome reveals the dynamic nature of wheat genome evolution.</title>
        <authorList>
            <person name="Ling H."/>
            <person name="Ma B."/>
            <person name="Shi X."/>
            <person name="Liu H."/>
            <person name="Dong L."/>
            <person name="Sun H."/>
            <person name="Cao Y."/>
            <person name="Gao Q."/>
            <person name="Zheng S."/>
            <person name="Li Y."/>
            <person name="Yu Y."/>
            <person name="Du H."/>
            <person name="Qi M."/>
            <person name="Li Y."/>
            <person name="Yu H."/>
            <person name="Cui Y."/>
            <person name="Wang N."/>
            <person name="Chen C."/>
            <person name="Wu H."/>
            <person name="Zhao Y."/>
            <person name="Zhang J."/>
            <person name="Li Y."/>
            <person name="Zhou W."/>
            <person name="Zhang B."/>
            <person name="Hu W."/>
            <person name="Eijk M."/>
            <person name="Tang J."/>
            <person name="Witsenboer H."/>
            <person name="Zhao S."/>
            <person name="Li Z."/>
            <person name="Zhang A."/>
            <person name="Wang D."/>
            <person name="Liang C."/>
        </authorList>
    </citation>
    <scope>NUCLEOTIDE SEQUENCE [LARGE SCALE GENOMIC DNA]</scope>
    <source>
        <strain evidence="2">cv. G1812</strain>
    </source>
</reference>
<dbReference type="Gramene" id="TuG1812G0700003528.01.T01">
    <property type="protein sequence ID" value="TuG1812G0700003528.01.T01.cds271830"/>
    <property type="gene ID" value="TuG1812G0700003528.01"/>
</dbReference>
<dbReference type="Gramene" id="TuG1812G0700003528.01.T02">
    <property type="protein sequence ID" value="TuG1812G0700003528.01.T02.cds271828"/>
    <property type="gene ID" value="TuG1812G0700003528.01"/>
</dbReference>
<name>A0A8R7V446_TRIUA</name>
<accession>A0A8R7V446</accession>
<gene>
    <name evidence="2" type="primary">LOC125520107</name>
</gene>
<dbReference type="EnsemblPlants" id="TuG1812G0700003528.01.T02">
    <property type="protein sequence ID" value="TuG1812G0700003528.01.T02.cds271828"/>
    <property type="gene ID" value="TuG1812G0700003528.01"/>
</dbReference>
<organism evidence="2 3">
    <name type="scientific">Triticum urartu</name>
    <name type="common">Red wild einkorn</name>
    <name type="synonym">Crithodium urartu</name>
    <dbReference type="NCBI Taxonomy" id="4572"/>
    <lineage>
        <taxon>Eukaryota</taxon>
        <taxon>Viridiplantae</taxon>
        <taxon>Streptophyta</taxon>
        <taxon>Embryophyta</taxon>
        <taxon>Tracheophyta</taxon>
        <taxon>Spermatophyta</taxon>
        <taxon>Magnoliopsida</taxon>
        <taxon>Liliopsida</taxon>
        <taxon>Poales</taxon>
        <taxon>Poaceae</taxon>
        <taxon>BOP clade</taxon>
        <taxon>Pooideae</taxon>
        <taxon>Triticodae</taxon>
        <taxon>Triticeae</taxon>
        <taxon>Triticinae</taxon>
        <taxon>Triticum</taxon>
    </lineage>
</organism>
<dbReference type="Proteomes" id="UP000015106">
    <property type="component" value="Chromosome 7"/>
</dbReference>
<feature type="region of interest" description="Disordered" evidence="1">
    <location>
        <begin position="1"/>
        <end position="36"/>
    </location>
</feature>